<proteinExistence type="predicted"/>
<dbReference type="RefSeq" id="WP_338098043.1">
    <property type="nucleotide sequence ID" value="NZ_CP131061.1"/>
</dbReference>
<evidence type="ECO:0000313" key="3">
    <source>
        <dbReference type="Proteomes" id="UP001304970"/>
    </source>
</evidence>
<evidence type="ECO:0000313" key="2">
    <source>
        <dbReference type="EMBL" id="WNY26516.1"/>
    </source>
</evidence>
<sequence>MVNEQKYKKWLMLDSAVIVIMWLALVISETYVAYFILHSVSVQGLELPMFLIGIYVLFLILMFTINGLGCYNVWVSIKKHMYELEYYE</sequence>
<dbReference type="AlphaFoldDB" id="A0AA96V5X8"/>
<keyword evidence="1" id="KW-1133">Transmembrane helix</keyword>
<evidence type="ECO:0000256" key="1">
    <source>
        <dbReference type="SAM" id="Phobius"/>
    </source>
</evidence>
<dbReference type="EMBL" id="CP131061">
    <property type="protein sequence ID" value="WNY26516.1"/>
    <property type="molecule type" value="Genomic_DNA"/>
</dbReference>
<feature type="transmembrane region" description="Helical" evidence="1">
    <location>
        <begin position="12"/>
        <end position="37"/>
    </location>
</feature>
<accession>A0AA96V5X8</accession>
<feature type="transmembrane region" description="Helical" evidence="1">
    <location>
        <begin position="49"/>
        <end position="74"/>
    </location>
</feature>
<gene>
    <name evidence="2" type="ORF">MsAm2_02780</name>
</gene>
<dbReference type="Proteomes" id="UP001304970">
    <property type="component" value="Chromosome"/>
</dbReference>
<dbReference type="GeneID" id="89227678"/>
<name>A0AA96V5X8_9EURY</name>
<protein>
    <submittedName>
        <fullName evidence="2">Uncharacterized protein</fullName>
    </submittedName>
</protein>
<keyword evidence="1" id="KW-0812">Transmembrane</keyword>
<organism evidence="2 3">
    <name type="scientific">Methanolapillus ohkumae</name>
    <dbReference type="NCBI Taxonomy" id="3028298"/>
    <lineage>
        <taxon>Archaea</taxon>
        <taxon>Methanobacteriati</taxon>
        <taxon>Methanobacteriota</taxon>
        <taxon>Stenosarchaea group</taxon>
        <taxon>Methanomicrobia</taxon>
        <taxon>Methanosarcinales</taxon>
        <taxon>Methanosarcinaceae</taxon>
        <taxon>Methanolapillus</taxon>
    </lineage>
</organism>
<keyword evidence="3" id="KW-1185">Reference proteome</keyword>
<reference evidence="2 3" key="1">
    <citation type="submission" date="2023-07" db="EMBL/GenBank/DDBJ databases">
        <title>Closed genome sequence of Methanosarcinaceae archaeon Am2.</title>
        <authorList>
            <person name="Poehlein A."/>
            <person name="Protasov E."/>
            <person name="Platt K."/>
            <person name="Reeh H."/>
            <person name="Daniel R."/>
            <person name="Brune A."/>
        </authorList>
    </citation>
    <scope>NUCLEOTIDE SEQUENCE [LARGE SCALE GENOMIC DNA]</scope>
    <source>
        <strain evidence="2 3">Am2</strain>
    </source>
</reference>
<keyword evidence="1" id="KW-0472">Membrane</keyword>